<comment type="caution">
    <text evidence="2">The sequence shown here is derived from an EMBL/GenBank/DDBJ whole genome shotgun (WGS) entry which is preliminary data.</text>
</comment>
<feature type="region of interest" description="Disordered" evidence="1">
    <location>
        <begin position="1"/>
        <end position="68"/>
    </location>
</feature>
<name>A0A1Y2HY27_9FUNG</name>
<dbReference type="Proteomes" id="UP000193411">
    <property type="component" value="Unassembled WGS sequence"/>
</dbReference>
<dbReference type="EMBL" id="MCFL01000008">
    <property type="protein sequence ID" value="ORZ38641.1"/>
    <property type="molecule type" value="Genomic_DNA"/>
</dbReference>
<sequence>MRRYPRLTSRPSPKPTVHQAPQQPLQPLGRAYHPTRPFRHCDRSGHLPNPTRPHSTPSRHRRCWTMSN</sequence>
<keyword evidence="3" id="KW-1185">Reference proteome</keyword>
<organism evidence="2 3">
    <name type="scientific">Catenaria anguillulae PL171</name>
    <dbReference type="NCBI Taxonomy" id="765915"/>
    <lineage>
        <taxon>Eukaryota</taxon>
        <taxon>Fungi</taxon>
        <taxon>Fungi incertae sedis</taxon>
        <taxon>Blastocladiomycota</taxon>
        <taxon>Blastocladiomycetes</taxon>
        <taxon>Blastocladiales</taxon>
        <taxon>Catenariaceae</taxon>
        <taxon>Catenaria</taxon>
    </lineage>
</organism>
<reference evidence="2 3" key="1">
    <citation type="submission" date="2016-07" db="EMBL/GenBank/DDBJ databases">
        <title>Pervasive Adenine N6-methylation of Active Genes in Fungi.</title>
        <authorList>
            <consortium name="DOE Joint Genome Institute"/>
            <person name="Mondo S.J."/>
            <person name="Dannebaum R.O."/>
            <person name="Kuo R.C."/>
            <person name="Labutti K."/>
            <person name="Haridas S."/>
            <person name="Kuo A."/>
            <person name="Salamov A."/>
            <person name="Ahrendt S.R."/>
            <person name="Lipzen A."/>
            <person name="Sullivan W."/>
            <person name="Andreopoulos W.B."/>
            <person name="Clum A."/>
            <person name="Lindquist E."/>
            <person name="Daum C."/>
            <person name="Ramamoorthy G.K."/>
            <person name="Gryganskyi A."/>
            <person name="Culley D."/>
            <person name="Magnuson J.K."/>
            <person name="James T.Y."/>
            <person name="O'Malley M.A."/>
            <person name="Stajich J.E."/>
            <person name="Spatafora J.W."/>
            <person name="Visel A."/>
            <person name="Grigoriev I.V."/>
        </authorList>
    </citation>
    <scope>NUCLEOTIDE SEQUENCE [LARGE SCALE GENOMIC DNA]</scope>
    <source>
        <strain evidence="2 3">PL171</strain>
    </source>
</reference>
<protein>
    <submittedName>
        <fullName evidence="2">Uncharacterized protein</fullName>
    </submittedName>
</protein>
<accession>A0A1Y2HY27</accession>
<dbReference type="AlphaFoldDB" id="A0A1Y2HY27"/>
<proteinExistence type="predicted"/>
<feature type="compositionally biased region" description="Basic residues" evidence="1">
    <location>
        <begin position="57"/>
        <end position="68"/>
    </location>
</feature>
<evidence type="ECO:0000313" key="2">
    <source>
        <dbReference type="EMBL" id="ORZ38641.1"/>
    </source>
</evidence>
<evidence type="ECO:0000313" key="3">
    <source>
        <dbReference type="Proteomes" id="UP000193411"/>
    </source>
</evidence>
<gene>
    <name evidence="2" type="ORF">BCR44DRAFT_1428651</name>
</gene>
<evidence type="ECO:0000256" key="1">
    <source>
        <dbReference type="SAM" id="MobiDB-lite"/>
    </source>
</evidence>